<dbReference type="InterPro" id="IPR020846">
    <property type="entry name" value="MFS_dom"/>
</dbReference>
<dbReference type="AlphaFoldDB" id="A0A194XAT7"/>
<reference evidence="5 6" key="1">
    <citation type="submission" date="2015-10" db="EMBL/GenBank/DDBJ databases">
        <title>Full genome of DAOMC 229536 Phialocephala scopiformis, a fungal endophyte of spruce producing the potent anti-insectan compound rugulosin.</title>
        <authorList>
            <consortium name="DOE Joint Genome Institute"/>
            <person name="Walker A.K."/>
            <person name="Frasz S.L."/>
            <person name="Seifert K.A."/>
            <person name="Miller J.D."/>
            <person name="Mondo S.J."/>
            <person name="Labutti K."/>
            <person name="Lipzen A."/>
            <person name="Dockter R."/>
            <person name="Kennedy M."/>
            <person name="Grigoriev I.V."/>
            <person name="Spatafora J.W."/>
        </authorList>
    </citation>
    <scope>NUCLEOTIDE SEQUENCE [LARGE SCALE GENOMIC DNA]</scope>
    <source>
        <strain evidence="5 6">CBS 120377</strain>
    </source>
</reference>
<dbReference type="InterPro" id="IPR011701">
    <property type="entry name" value="MFS"/>
</dbReference>
<evidence type="ECO:0000313" key="6">
    <source>
        <dbReference type="Proteomes" id="UP000070700"/>
    </source>
</evidence>
<dbReference type="SUPFAM" id="SSF103473">
    <property type="entry name" value="MFS general substrate transporter"/>
    <property type="match status" value="1"/>
</dbReference>
<keyword evidence="3" id="KW-0812">Transmembrane</keyword>
<evidence type="ECO:0000259" key="4">
    <source>
        <dbReference type="PROSITE" id="PS50850"/>
    </source>
</evidence>
<gene>
    <name evidence="5" type="ORF">LY89DRAFT_584056</name>
</gene>
<dbReference type="Pfam" id="PF07690">
    <property type="entry name" value="MFS_1"/>
    <property type="match status" value="1"/>
</dbReference>
<evidence type="ECO:0000313" key="5">
    <source>
        <dbReference type="EMBL" id="KUJ17280.1"/>
    </source>
</evidence>
<feature type="domain" description="Major facilitator superfamily (MFS) profile" evidence="4">
    <location>
        <begin position="249"/>
        <end position="439"/>
    </location>
</feature>
<dbReference type="InterPro" id="IPR050327">
    <property type="entry name" value="Proton-linked_MCT"/>
</dbReference>
<accession>A0A194XAT7</accession>
<dbReference type="PROSITE" id="PS50850">
    <property type="entry name" value="MFS"/>
    <property type="match status" value="1"/>
</dbReference>
<feature type="transmembrane region" description="Helical" evidence="3">
    <location>
        <begin position="315"/>
        <end position="334"/>
    </location>
</feature>
<dbReference type="FunCoup" id="A0A194XAT7">
    <property type="interactions" value="224"/>
</dbReference>
<dbReference type="Gene3D" id="1.20.1250.20">
    <property type="entry name" value="MFS general substrate transporter like domains"/>
    <property type="match status" value="1"/>
</dbReference>
<feature type="transmembrane region" description="Helical" evidence="3">
    <location>
        <begin position="375"/>
        <end position="398"/>
    </location>
</feature>
<dbReference type="PANTHER" id="PTHR11360">
    <property type="entry name" value="MONOCARBOXYLATE TRANSPORTER"/>
    <property type="match status" value="1"/>
</dbReference>
<keyword evidence="3" id="KW-0472">Membrane</keyword>
<feature type="transmembrane region" description="Helical" evidence="3">
    <location>
        <begin position="340"/>
        <end position="363"/>
    </location>
</feature>
<feature type="transmembrane region" description="Helical" evidence="3">
    <location>
        <begin position="284"/>
        <end position="303"/>
    </location>
</feature>
<dbReference type="GeneID" id="28818973"/>
<dbReference type="KEGG" id="psco:LY89DRAFT_584056"/>
<sequence length="439" mass="47002">MIETAWGGVPHAVVPLHEPSNEKVTNVGDIAPQTASSLEAPRESSASVSAEYEHVYPEGGARAWLVVFGSWCAMFASLGIANTLASFQAYLSKNQLSGYSPGQIGWIFSIYTFLSFACGIYIGPLFDVYGPRWLIVPGSVCVVLSMLLLGVCTALLFTPSVAAVGHFFNRRRGTTTGIATGGGAVGGVVFPLLLESLIPQVGLAWATRIMGFVILCLSMIGILLIKSNLPPSRTAKSPHPDFRILAQPAFFFTVMGSFLMEWALFVPLTYITSYALHAGFNTPFSYQILPILSAGSVFGRFFPGLYSDFIGRFNLILLCTILTIISIFAIWLPFGTTTPGIVVFAVLFGFSSGSNISLTPVCVGQLCKVEEYGRYYATCYTIVSFGCLTGVPIAGSIVQACGGSYWGLIVFTGGCYVGAFVAFAIARGLGGGWRVMMKY</sequence>
<dbReference type="OrthoDB" id="410267at2759"/>
<evidence type="ECO:0000256" key="1">
    <source>
        <dbReference type="ARBA" id="ARBA00004141"/>
    </source>
</evidence>
<dbReference type="GO" id="GO:0022857">
    <property type="term" value="F:transmembrane transporter activity"/>
    <property type="evidence" value="ECO:0007669"/>
    <property type="project" value="InterPro"/>
</dbReference>
<feature type="transmembrane region" description="Helical" evidence="3">
    <location>
        <begin position="204"/>
        <end position="225"/>
    </location>
</feature>
<keyword evidence="3" id="KW-1133">Transmembrane helix</keyword>
<comment type="similarity">
    <text evidence="2">Belongs to the major facilitator superfamily. Monocarboxylate porter (TC 2.A.1.13) family.</text>
</comment>
<dbReference type="RefSeq" id="XP_018071635.1">
    <property type="nucleotide sequence ID" value="XM_018209247.1"/>
</dbReference>
<protein>
    <submittedName>
        <fullName evidence="5">MFS general substrate transporter</fullName>
    </submittedName>
</protein>
<feature type="transmembrane region" description="Helical" evidence="3">
    <location>
        <begin position="404"/>
        <end position="429"/>
    </location>
</feature>
<keyword evidence="6" id="KW-1185">Reference proteome</keyword>
<feature type="transmembrane region" description="Helical" evidence="3">
    <location>
        <begin position="104"/>
        <end position="122"/>
    </location>
</feature>
<comment type="subcellular location">
    <subcellularLocation>
        <location evidence="1">Membrane</location>
        <topology evidence="1">Multi-pass membrane protein</topology>
    </subcellularLocation>
</comment>
<dbReference type="Proteomes" id="UP000070700">
    <property type="component" value="Unassembled WGS sequence"/>
</dbReference>
<dbReference type="InParanoid" id="A0A194XAT7"/>
<proteinExistence type="inferred from homology"/>
<dbReference type="PANTHER" id="PTHR11360:SF177">
    <property type="entry name" value="RIBOFLAVIN TRANSPORTER MCH5"/>
    <property type="match status" value="1"/>
</dbReference>
<dbReference type="EMBL" id="KQ947414">
    <property type="protein sequence ID" value="KUJ17280.1"/>
    <property type="molecule type" value="Genomic_DNA"/>
</dbReference>
<organism evidence="5 6">
    <name type="scientific">Mollisia scopiformis</name>
    <name type="common">Conifer needle endophyte fungus</name>
    <name type="synonym">Phialocephala scopiformis</name>
    <dbReference type="NCBI Taxonomy" id="149040"/>
    <lineage>
        <taxon>Eukaryota</taxon>
        <taxon>Fungi</taxon>
        <taxon>Dikarya</taxon>
        <taxon>Ascomycota</taxon>
        <taxon>Pezizomycotina</taxon>
        <taxon>Leotiomycetes</taxon>
        <taxon>Helotiales</taxon>
        <taxon>Mollisiaceae</taxon>
        <taxon>Mollisia</taxon>
    </lineage>
</organism>
<feature type="transmembrane region" description="Helical" evidence="3">
    <location>
        <begin position="245"/>
        <end position="264"/>
    </location>
</feature>
<dbReference type="GO" id="GO:0016020">
    <property type="term" value="C:membrane"/>
    <property type="evidence" value="ECO:0007669"/>
    <property type="project" value="UniProtKB-SubCell"/>
</dbReference>
<dbReference type="InterPro" id="IPR036259">
    <property type="entry name" value="MFS_trans_sf"/>
</dbReference>
<evidence type="ECO:0000256" key="2">
    <source>
        <dbReference type="ARBA" id="ARBA00006727"/>
    </source>
</evidence>
<feature type="transmembrane region" description="Helical" evidence="3">
    <location>
        <begin position="63"/>
        <end position="84"/>
    </location>
</feature>
<feature type="transmembrane region" description="Helical" evidence="3">
    <location>
        <begin position="178"/>
        <end position="198"/>
    </location>
</feature>
<feature type="transmembrane region" description="Helical" evidence="3">
    <location>
        <begin position="134"/>
        <end position="157"/>
    </location>
</feature>
<evidence type="ECO:0000256" key="3">
    <source>
        <dbReference type="SAM" id="Phobius"/>
    </source>
</evidence>
<name>A0A194XAT7_MOLSC</name>